<feature type="region of interest" description="Disordered" evidence="1">
    <location>
        <begin position="1"/>
        <end position="137"/>
    </location>
</feature>
<evidence type="ECO:0000256" key="1">
    <source>
        <dbReference type="SAM" id="MobiDB-lite"/>
    </source>
</evidence>
<dbReference type="EMBL" id="QPFP01000207">
    <property type="protein sequence ID" value="TEB19113.1"/>
    <property type="molecule type" value="Genomic_DNA"/>
</dbReference>
<comment type="caution">
    <text evidence="2">The sequence shown here is derived from an EMBL/GenBank/DDBJ whole genome shotgun (WGS) entry which is preliminary data.</text>
</comment>
<dbReference type="STRING" id="71717.A0A4Y7SCK8"/>
<feature type="region of interest" description="Disordered" evidence="1">
    <location>
        <begin position="158"/>
        <end position="183"/>
    </location>
</feature>
<feature type="compositionally biased region" description="Basic and acidic residues" evidence="1">
    <location>
        <begin position="1"/>
        <end position="13"/>
    </location>
</feature>
<evidence type="ECO:0000313" key="3">
    <source>
        <dbReference type="Proteomes" id="UP000298030"/>
    </source>
</evidence>
<dbReference type="AlphaFoldDB" id="A0A4Y7SCK8"/>
<evidence type="ECO:0000313" key="2">
    <source>
        <dbReference type="EMBL" id="TEB19113.1"/>
    </source>
</evidence>
<feature type="compositionally biased region" description="Acidic residues" evidence="1">
    <location>
        <begin position="119"/>
        <end position="129"/>
    </location>
</feature>
<accession>A0A4Y7SCK8</accession>
<name>A0A4Y7SCK8_COPMI</name>
<organism evidence="2 3">
    <name type="scientific">Coprinellus micaceus</name>
    <name type="common">Glistening ink-cap mushroom</name>
    <name type="synonym">Coprinus micaceus</name>
    <dbReference type="NCBI Taxonomy" id="71717"/>
    <lineage>
        <taxon>Eukaryota</taxon>
        <taxon>Fungi</taxon>
        <taxon>Dikarya</taxon>
        <taxon>Basidiomycota</taxon>
        <taxon>Agaricomycotina</taxon>
        <taxon>Agaricomycetes</taxon>
        <taxon>Agaricomycetidae</taxon>
        <taxon>Agaricales</taxon>
        <taxon>Agaricineae</taxon>
        <taxon>Psathyrellaceae</taxon>
        <taxon>Coprinellus</taxon>
    </lineage>
</organism>
<keyword evidence="3" id="KW-1185">Reference proteome</keyword>
<gene>
    <name evidence="2" type="ORF">FA13DRAFT_1802606</name>
</gene>
<protein>
    <submittedName>
        <fullName evidence="2">Uncharacterized protein</fullName>
    </submittedName>
</protein>
<dbReference type="Proteomes" id="UP000298030">
    <property type="component" value="Unassembled WGS sequence"/>
</dbReference>
<proteinExistence type="predicted"/>
<reference evidence="2 3" key="1">
    <citation type="journal article" date="2019" name="Nat. Ecol. Evol.">
        <title>Megaphylogeny resolves global patterns of mushroom evolution.</title>
        <authorList>
            <person name="Varga T."/>
            <person name="Krizsan K."/>
            <person name="Foldi C."/>
            <person name="Dima B."/>
            <person name="Sanchez-Garcia M."/>
            <person name="Sanchez-Ramirez S."/>
            <person name="Szollosi G.J."/>
            <person name="Szarkandi J.G."/>
            <person name="Papp V."/>
            <person name="Albert L."/>
            <person name="Andreopoulos W."/>
            <person name="Angelini C."/>
            <person name="Antonin V."/>
            <person name="Barry K.W."/>
            <person name="Bougher N.L."/>
            <person name="Buchanan P."/>
            <person name="Buyck B."/>
            <person name="Bense V."/>
            <person name="Catcheside P."/>
            <person name="Chovatia M."/>
            <person name="Cooper J."/>
            <person name="Damon W."/>
            <person name="Desjardin D."/>
            <person name="Finy P."/>
            <person name="Geml J."/>
            <person name="Haridas S."/>
            <person name="Hughes K."/>
            <person name="Justo A."/>
            <person name="Karasinski D."/>
            <person name="Kautmanova I."/>
            <person name="Kiss B."/>
            <person name="Kocsube S."/>
            <person name="Kotiranta H."/>
            <person name="LaButti K.M."/>
            <person name="Lechner B.E."/>
            <person name="Liimatainen K."/>
            <person name="Lipzen A."/>
            <person name="Lukacs Z."/>
            <person name="Mihaltcheva S."/>
            <person name="Morgado L.N."/>
            <person name="Niskanen T."/>
            <person name="Noordeloos M.E."/>
            <person name="Ohm R.A."/>
            <person name="Ortiz-Santana B."/>
            <person name="Ovrebo C."/>
            <person name="Racz N."/>
            <person name="Riley R."/>
            <person name="Savchenko A."/>
            <person name="Shiryaev A."/>
            <person name="Soop K."/>
            <person name="Spirin V."/>
            <person name="Szebenyi C."/>
            <person name="Tomsovsky M."/>
            <person name="Tulloss R.E."/>
            <person name="Uehling J."/>
            <person name="Grigoriev I.V."/>
            <person name="Vagvolgyi C."/>
            <person name="Papp T."/>
            <person name="Martin F.M."/>
            <person name="Miettinen O."/>
            <person name="Hibbett D.S."/>
            <person name="Nagy L.G."/>
        </authorList>
    </citation>
    <scope>NUCLEOTIDE SEQUENCE [LARGE SCALE GENOMIC DNA]</scope>
    <source>
        <strain evidence="2 3">FP101781</strain>
    </source>
</reference>
<sequence>MIQECIKRTEKSIDLFSQSDRSGPGFMAGDNSGFPSSGDAARTRSQTPSDAMDGVLPSEPDPQPKDGESPLSFMENSIGESLDFDELNTDERQLGPKTVIEGFQEEDTFSEDSNNGGSEESESDSEGDSSDANITDLANSHTDDLLFESAFFDRPPSVHKLQENLLGGYEPPPQPPPSPFELEPLTEEEKLSLRHYIAWRRTNGTVRAYKEHAEVLQDASPFTASIGGWACSQSPET</sequence>
<feature type="compositionally biased region" description="Pro residues" evidence="1">
    <location>
        <begin position="170"/>
        <end position="179"/>
    </location>
</feature>